<feature type="region of interest" description="Disordered" evidence="2">
    <location>
        <begin position="576"/>
        <end position="671"/>
    </location>
</feature>
<feature type="compositionally biased region" description="Low complexity" evidence="2">
    <location>
        <begin position="2494"/>
        <end position="2510"/>
    </location>
</feature>
<feature type="compositionally biased region" description="Polar residues" evidence="2">
    <location>
        <begin position="3162"/>
        <end position="3174"/>
    </location>
</feature>
<feature type="compositionally biased region" description="Low complexity" evidence="2">
    <location>
        <begin position="453"/>
        <end position="473"/>
    </location>
</feature>
<dbReference type="RefSeq" id="XP_008204178.1">
    <property type="nucleotide sequence ID" value="XM_008205956.4"/>
</dbReference>
<feature type="compositionally biased region" description="Basic and acidic residues" evidence="2">
    <location>
        <begin position="2138"/>
        <end position="2160"/>
    </location>
</feature>
<feature type="compositionally biased region" description="Low complexity" evidence="2">
    <location>
        <begin position="28"/>
        <end position="47"/>
    </location>
</feature>
<dbReference type="OrthoDB" id="7701774at2759"/>
<feature type="compositionally biased region" description="Low complexity" evidence="2">
    <location>
        <begin position="1306"/>
        <end position="1333"/>
    </location>
</feature>
<feature type="region of interest" description="Disordered" evidence="2">
    <location>
        <begin position="2477"/>
        <end position="2527"/>
    </location>
</feature>
<feature type="region of interest" description="Disordered" evidence="2">
    <location>
        <begin position="1227"/>
        <end position="1261"/>
    </location>
</feature>
<feature type="compositionally biased region" description="Basic and acidic residues" evidence="2">
    <location>
        <begin position="3133"/>
        <end position="3146"/>
    </location>
</feature>
<feature type="region of interest" description="Disordered" evidence="2">
    <location>
        <begin position="856"/>
        <end position="956"/>
    </location>
</feature>
<feature type="coiled-coil region" evidence="1">
    <location>
        <begin position="1608"/>
        <end position="1642"/>
    </location>
</feature>
<feature type="compositionally biased region" description="Low complexity" evidence="2">
    <location>
        <begin position="246"/>
        <end position="260"/>
    </location>
</feature>
<evidence type="ECO:0000313" key="3">
    <source>
        <dbReference type="EnsemblMetazoa" id="XP_008204172"/>
    </source>
</evidence>
<proteinExistence type="predicted"/>
<feature type="region of interest" description="Disordered" evidence="2">
    <location>
        <begin position="1"/>
        <end position="113"/>
    </location>
</feature>
<feature type="compositionally biased region" description="Pro residues" evidence="2">
    <location>
        <begin position="1185"/>
        <end position="1204"/>
    </location>
</feature>
<feature type="compositionally biased region" description="Low complexity" evidence="2">
    <location>
        <begin position="584"/>
        <end position="596"/>
    </location>
</feature>
<feature type="region of interest" description="Disordered" evidence="2">
    <location>
        <begin position="1767"/>
        <end position="1804"/>
    </location>
</feature>
<feature type="compositionally biased region" description="Basic and acidic residues" evidence="2">
    <location>
        <begin position="2477"/>
        <end position="2489"/>
    </location>
</feature>
<name>A0A7M7LU18_NASVI</name>
<feature type="region of interest" description="Disordered" evidence="2">
    <location>
        <begin position="1975"/>
        <end position="2005"/>
    </location>
</feature>
<accession>A0A7M7LU18</accession>
<feature type="compositionally biased region" description="Polar residues" evidence="2">
    <location>
        <begin position="2951"/>
        <end position="2964"/>
    </location>
</feature>
<reference evidence="3" key="1">
    <citation type="submission" date="2021-01" db="UniProtKB">
        <authorList>
            <consortium name="EnsemblMetazoa"/>
        </authorList>
    </citation>
    <scope>IDENTIFICATION</scope>
</reference>
<feature type="compositionally biased region" description="Polar residues" evidence="2">
    <location>
        <begin position="1345"/>
        <end position="1356"/>
    </location>
</feature>
<organism evidence="3 4">
    <name type="scientific">Nasonia vitripennis</name>
    <name type="common">Parasitic wasp</name>
    <dbReference type="NCBI Taxonomy" id="7425"/>
    <lineage>
        <taxon>Eukaryota</taxon>
        <taxon>Metazoa</taxon>
        <taxon>Ecdysozoa</taxon>
        <taxon>Arthropoda</taxon>
        <taxon>Hexapoda</taxon>
        <taxon>Insecta</taxon>
        <taxon>Pterygota</taxon>
        <taxon>Neoptera</taxon>
        <taxon>Endopterygota</taxon>
        <taxon>Hymenoptera</taxon>
        <taxon>Apocrita</taxon>
        <taxon>Proctotrupomorpha</taxon>
        <taxon>Chalcidoidea</taxon>
        <taxon>Pteromalidae</taxon>
        <taxon>Pteromalinae</taxon>
        <taxon>Nasonia</taxon>
    </lineage>
</organism>
<feature type="compositionally biased region" description="Basic and acidic residues" evidence="2">
    <location>
        <begin position="2167"/>
        <end position="2188"/>
    </location>
</feature>
<feature type="compositionally biased region" description="Basic and acidic residues" evidence="2">
    <location>
        <begin position="2764"/>
        <end position="2779"/>
    </location>
</feature>
<feature type="region of interest" description="Disordered" evidence="2">
    <location>
        <begin position="453"/>
        <end position="475"/>
    </location>
</feature>
<evidence type="ECO:0000313" key="4">
    <source>
        <dbReference type="Proteomes" id="UP000002358"/>
    </source>
</evidence>
<dbReference type="InParanoid" id="A0A7M7LU18"/>
<feature type="compositionally biased region" description="Basic and acidic residues" evidence="2">
    <location>
        <begin position="1227"/>
        <end position="1236"/>
    </location>
</feature>
<feature type="compositionally biased region" description="Low complexity" evidence="2">
    <location>
        <begin position="224"/>
        <end position="237"/>
    </location>
</feature>
<feature type="region of interest" description="Disordered" evidence="2">
    <location>
        <begin position="2884"/>
        <end position="2909"/>
    </location>
</feature>
<feature type="compositionally biased region" description="Basic and acidic residues" evidence="2">
    <location>
        <begin position="2225"/>
        <end position="2246"/>
    </location>
</feature>
<feature type="compositionally biased region" description="Basic residues" evidence="2">
    <location>
        <begin position="1794"/>
        <end position="1803"/>
    </location>
</feature>
<feature type="compositionally biased region" description="Basic and acidic residues" evidence="2">
    <location>
        <begin position="2029"/>
        <end position="2042"/>
    </location>
</feature>
<feature type="compositionally biased region" description="Basic and acidic residues" evidence="2">
    <location>
        <begin position="1386"/>
        <end position="1398"/>
    </location>
</feature>
<feature type="region of interest" description="Disordered" evidence="2">
    <location>
        <begin position="146"/>
        <end position="185"/>
    </location>
</feature>
<feature type="region of interest" description="Disordered" evidence="2">
    <location>
        <begin position="1013"/>
        <end position="1042"/>
    </location>
</feature>
<feature type="compositionally biased region" description="Low complexity" evidence="2">
    <location>
        <begin position="2979"/>
        <end position="2991"/>
    </location>
</feature>
<feature type="compositionally biased region" description="Low complexity" evidence="2">
    <location>
        <begin position="879"/>
        <end position="891"/>
    </location>
</feature>
<keyword evidence="1" id="KW-0175">Coiled coil</keyword>
<feature type="region of interest" description="Disordered" evidence="2">
    <location>
        <begin position="3059"/>
        <end position="3189"/>
    </location>
</feature>
<feature type="region of interest" description="Disordered" evidence="2">
    <location>
        <begin position="211"/>
        <end position="287"/>
    </location>
</feature>
<feature type="compositionally biased region" description="Basic residues" evidence="2">
    <location>
        <begin position="636"/>
        <end position="650"/>
    </location>
</feature>
<feature type="region of interest" description="Disordered" evidence="2">
    <location>
        <begin position="2925"/>
        <end position="3030"/>
    </location>
</feature>
<feature type="region of interest" description="Disordered" evidence="2">
    <location>
        <begin position="2754"/>
        <end position="2782"/>
    </location>
</feature>
<feature type="compositionally biased region" description="Basic and acidic residues" evidence="2">
    <location>
        <begin position="2051"/>
        <end position="2060"/>
    </location>
</feature>
<feature type="compositionally biased region" description="Basic and acidic residues" evidence="2">
    <location>
        <begin position="2518"/>
        <end position="2527"/>
    </location>
</feature>
<feature type="compositionally biased region" description="Polar residues" evidence="2">
    <location>
        <begin position="9"/>
        <end position="20"/>
    </location>
</feature>
<feature type="region of interest" description="Disordered" evidence="2">
    <location>
        <begin position="2641"/>
        <end position="2664"/>
    </location>
</feature>
<feature type="region of interest" description="Disordered" evidence="2">
    <location>
        <begin position="1302"/>
        <end position="1398"/>
    </location>
</feature>
<feature type="region of interest" description="Disordered" evidence="2">
    <location>
        <begin position="1182"/>
        <end position="1204"/>
    </location>
</feature>
<feature type="compositionally biased region" description="Polar residues" evidence="2">
    <location>
        <begin position="66"/>
        <end position="78"/>
    </location>
</feature>
<feature type="region of interest" description="Disordered" evidence="2">
    <location>
        <begin position="2138"/>
        <end position="2254"/>
    </location>
</feature>
<feature type="compositionally biased region" description="Low complexity" evidence="2">
    <location>
        <begin position="1367"/>
        <end position="1377"/>
    </location>
</feature>
<dbReference type="EnsemblMetazoa" id="XM_008205950">
    <property type="protein sequence ID" value="XP_008204172"/>
    <property type="gene ID" value="LOC100678946"/>
</dbReference>
<dbReference type="Proteomes" id="UP000002358">
    <property type="component" value="Chromosome 5"/>
</dbReference>
<feature type="region of interest" description="Disordered" evidence="2">
    <location>
        <begin position="501"/>
        <end position="563"/>
    </location>
</feature>
<feature type="compositionally biased region" description="Basic and acidic residues" evidence="2">
    <location>
        <begin position="1975"/>
        <end position="1994"/>
    </location>
</feature>
<feature type="compositionally biased region" description="Low complexity" evidence="2">
    <location>
        <begin position="2999"/>
        <end position="3017"/>
    </location>
</feature>
<evidence type="ECO:0000256" key="1">
    <source>
        <dbReference type="SAM" id="Coils"/>
    </source>
</evidence>
<dbReference type="GeneID" id="100678946"/>
<feature type="compositionally biased region" description="Polar residues" evidence="2">
    <location>
        <begin position="3060"/>
        <end position="3076"/>
    </location>
</feature>
<evidence type="ECO:0000256" key="2">
    <source>
        <dbReference type="SAM" id="MobiDB-lite"/>
    </source>
</evidence>
<feature type="region of interest" description="Disordered" evidence="2">
    <location>
        <begin position="2029"/>
        <end position="2060"/>
    </location>
</feature>
<dbReference type="KEGG" id="nvi:100678946"/>
<sequence>MNYGHNMPDWQQQQYSTLQSGEAERHQASAAGASITQQQQQQTVQPGAGSGGSGGHLYSLPDCLSNKPQQPAQQQNDGSFYGRGAAQQQQQQQPASSPMGHHPHMSGCHGYGPAAMGVMDTAVMGEDMQQQQQQQQRAVQMSLSSPTSRIGSGAAMHGPSIPGMGQIMPPTPSMPAAARQSSYGPCKGACCQPPNPAYRWDKMNPYQAAAASSSNPYRESGHPSAAASSYASSRYRSTIPGFPLDQQQQQQQAQQQQQQQRRYTRKESSQVSRTYHHQYPMQNPAGYGFPTTPDYQKYYAASSSRPPPVPQGPGPGMIKYGDPGLAAAIQDKYLNKQSQYQTANGAIMQNGVMVPGSMPPSPYYNPQMAHTSREDFACKEAKEQEAAARLGMSLQAKHMYQQKLAMQRMNIENHLREFSRMPGYQSHPKYQEYHMKYRECIRLQQSLEYPAMQPGMAQQPQQQQQQPAQSMPPINLQFDQNGVLINSSLMPGYNPAMQTAMPGVHNPMSPGAKDASAHYDAARLSSSGKYPPPAPPAPKPPGNPQNKPITPPASASQKNPEKVSNAFSGKAMQAMEHAMACASQQQQQPHQHQQQHAIMQLSPEQQQQQQHHHHQQSQQHYLPHHEYHHQVPATHHAQHMPPHHHHHHHQQQPLEDEAEAQRHKTCSKDFADKPQLDVRQFLESWDETEEEDALNGNLQDVILTDSTPIVVLEYGNLIPSAATAAAQTICVSEPAATEPTTAVLSAATTKPPAEKDQIAVVNNDGEVSTAEQIPTTVNIIRCITSADDVPTIHIVDTLENEAVVKKIEGAFHSLNPADIKSIEELVNKSSVTSSATGNKEERISLSFLNAATILQQPKEASEKSPGGVANDTAGTSSKPAANEQQQQQPQSSEKKNQVAAAEKNSGLNLSDATFVNEDTRNHDDLSLPELPTSECTPISTTLNTPNHSDNEESSERVRVMSLSTNSMEIMPSSPIISFAHSPIKFQKTSGSDELQFDFQNSNEASNASVLKDAKESNKGNQDAKSQSQSAKDVATTSVSQSQGQHCSSVIETAVFSFSEFSNSNSLQLGEEPKMPAPPMEDNCLTNIIKDTPPITDLRVLESDDDIVDKVNDIWMDINLENSLSNSSSSKLGCSEEKHAQTDKLRKIRKTSLRHFRKSKGGIIAIEQPTIAEKSRDSITMIPSTMPTPTPTPSSTPTPTPTPTPAPTPIPVTMEVVQEPSIVTKTLEKERETRKSLDSALKTAVTDKPKKRAKSVELDVSSNPDQEGLLKEFQDLKRKRSIGQIQDQIAMLKSSIDELRNLNHTGNNNSGVTSSSANNNNVNINNSANNNNLDNNDRDNNVVYNKPSSDDNSSFKNASLPMLPDTKSSGSSRRSFSSIFDEPSETSLEKVPEESSSRQCVDSDIKIQLSNVNLQFKDKKETNSGSVCNTSSSKEGIKIEINVSRVESQRLHDNEVVSKSNQHLNISLPPTSPMSCKVDCHTSISTTENEKETVKLDRALPAKEVIEEKAAPIIELDKEDVKLIAEEPKVTIVEEPQVIAEVQKPTVKDSKIIVEEPKVIAKEPKVIAEETKEEEMILTFVNKNAELEDSKCLTLENKAVSGKNNVQVDDSLLKKLEKKESDIENALKKLDECRRDSIHEEKEVAPPSKEPEFFQNKNFVDTPAPGCSKDLDFDNFDVEPFDDKSDDYLKDLLLSSDSKDHHRSNSSSKTVGYFNPLFHLDELENLNTVPVYTTKDGKITYSPNPNYTYRALIIEARQREGHQLFRDFYDSKSNSGRRSRHYSSSKSQDVDNVKKHGKSSHHKYKYEGKKEKYNEDVSVLSFENCIANENLAIANKRVDDEPVKFGTQRQDSVKHLEDMFDTDIDSMIIDNKSYKSGLMDKQETAIMENDRLSPVPLTPPPIVLRNDCADKELPLLDDEPERREADHSTKSMNRCIVDLQNLKEDILKKLNDQVPACKPRVQEFEPEVSMCDSAEIKETEDVSENRDAVSDKEMESDVQVPKEVTSVVQQDDSKVELYDDLVTKIEEKVSEELQVPEEPKSDQNDPIQVPSKLEKENPTEIPTKDVVEVTVVQHVILKTTEPESTKVDIAQEAQIAEVPKPAETKFISIEDEIRAEIAELAKPFDLEMNKEEEIKVSESVKQVEKEIKISEPSDPAKETDSKILQPLEPEKIEVKSPKLEKSNDTESKMPEPLQLANIQTKSKKSPSAIIDIGSSKTVHMPSATKHIKETPQQEEVQPKSEIHEKPISPESSFPRLPCSIDKSNFSFELCDRFINQEKNHTSRNDAVAKTVPKLVLRKSETNPKFFSKSMSIDNSNLEDLKKDIPEATSLKSPVHPKIPKMIIRNAKSRPSTPSIEEISENSCSFVANDSGEQKMNLKVKIRLDEKGEPVGRGNCQNSCDSTEAKVPKMKIKLEENLPRVVIESIDPSSLDQLKTVPKMKITNVKGSLPKIKEKRPLVIEDGKSDAYHSLTDNECYRVREKSRSKSKKDSPGYWSSSECSQKRSSSSSFVSHSKKVRRSPKEEVHLDPNLEDTQFMLDEYRQQNNSNSCSSVSTKVPKVIIKRTSPSAEFKCELSKEAIVNQQPQVVLRRSWVLDCMAKDLRHMKLVVKVANSKRQEAKREAKPESNEMQWKRFISGLKKRRELSRSNSTSDLSPPKIKRRRTSDYTIGTLDYSDSDSSTRFDFAKNKYEEVEQQKLTRRSSLNLASEVRAFSAAKTCWKSLDENMNSKSKMDFENDERLNTNVAVDNKKLETIPEASNSYSSEFSHDANNKSANEKSEESSLNEIHVPLEMEEDDSEILDKDVDVHEEEIDGTMDDFETNESSVIKLDSSDESQTTIEILPASPEQELDVEQHKKDIEEEEQIYSEDAMPMHFEYELEVGASPVDPLEVPLPGSEVETDKSSSSIESKQIPGILIHEQLAIEDNLSGNTSLNEEIAQPMPIDSDIPEENPSIKSENSTSNSCPDPSSVPPLMRIVDEASSTSTSLNNPLSLKSEDMVDNVNSSSNSHETTMTTTTSTTEEEEEDKNLKLGAGASTACSYSDLLVKEVLAAKETLKKYLGNLTSDGNRSNSSPVTSRPKSKTETKHQGSTSYEMSSLAKYGRSTKFRHRDKWNRLNGKSRSSDVRASRTSSSNDPDKDSSSNHTDKSSHRKQASAELEKTKNETTNGNKSSQSKSYKIPRLSKTQMDDSLTHAVEENLRQSREREKADESKAEMISEINARAPQAMITMGQSTNEANDLAETQAVKRVENVISRSDESNFATKAKALQLNPEMTISNIVRELVFHDKATIRHRRYCMLCERWFPSTLRHRRHLAGYQHRHTELTQRRAIHMLFLIFTGNLCPKLLPPHVVRTDCVPGELTPLQIAVQDFASVFDGAQQILGKQNNETKE</sequence>
<dbReference type="RefSeq" id="XP_008204172.1">
    <property type="nucleotide sequence ID" value="XM_008205950.4"/>
</dbReference>
<keyword evidence="4" id="KW-1185">Reference proteome</keyword>
<feature type="compositionally biased region" description="Pro residues" evidence="2">
    <location>
        <begin position="530"/>
        <end position="543"/>
    </location>
</feature>
<feature type="compositionally biased region" description="Polar residues" evidence="2">
    <location>
        <begin position="1018"/>
        <end position="1042"/>
    </location>
</feature>
<feature type="compositionally biased region" description="Basic residues" evidence="2">
    <location>
        <begin position="3101"/>
        <end position="3110"/>
    </location>
</feature>
<feature type="compositionally biased region" description="Basic and acidic residues" evidence="2">
    <location>
        <begin position="659"/>
        <end position="671"/>
    </location>
</feature>
<feature type="compositionally biased region" description="Polar residues" evidence="2">
    <location>
        <begin position="933"/>
        <end position="947"/>
    </location>
</feature>
<protein>
    <submittedName>
        <fullName evidence="3">Uncharacterized protein</fullName>
    </submittedName>
</protein>
<dbReference type="EnsemblMetazoa" id="XM_008205956">
    <property type="protein sequence ID" value="XP_008204178"/>
    <property type="gene ID" value="LOC100678946"/>
</dbReference>